<evidence type="ECO:0000313" key="13">
    <source>
        <dbReference type="EMBL" id="RST94114.1"/>
    </source>
</evidence>
<dbReference type="InterPro" id="IPR006110">
    <property type="entry name" value="Pol_omega/Rpo6/RPB6"/>
</dbReference>
<dbReference type="Pfam" id="PF01192">
    <property type="entry name" value="RNA_pol_Rpb6"/>
    <property type="match status" value="1"/>
</dbReference>
<sequence length="103" mass="11972">MMLYPSIDSLLEQVDSKYSLVILASKRAHELDEGAQPMIEPDKFVSVKNVGRALEEIAVGDVVIDPNPELKRELLRRQEEEKKALKRREHQELEARIQFEKKM</sequence>
<dbReference type="InterPro" id="IPR036161">
    <property type="entry name" value="RPB6/omega-like_sf"/>
</dbReference>
<comment type="subunit">
    <text evidence="11">The RNAP catalytic core consists of 2 alpha, 1 beta, 1 beta' and 1 omega subunit. When a sigma factor is associated with the core the holoenzyme is formed, which can initiate transcription.</text>
</comment>
<keyword evidence="6 11" id="KW-0548">Nucleotidyltransferase</keyword>
<evidence type="ECO:0000256" key="8">
    <source>
        <dbReference type="ARBA" id="ARBA00024694"/>
    </source>
</evidence>
<dbReference type="SUPFAM" id="SSF63562">
    <property type="entry name" value="RPB6/omega subunit-like"/>
    <property type="match status" value="1"/>
</dbReference>
<gene>
    <name evidence="11" type="primary">rpoZ</name>
    <name evidence="13" type="ORF">CBF36_06970</name>
</gene>
<dbReference type="PANTHER" id="PTHR34476">
    <property type="entry name" value="DNA-DIRECTED RNA POLYMERASE SUBUNIT OMEGA"/>
    <property type="match status" value="1"/>
</dbReference>
<keyword evidence="7 11" id="KW-0804">Transcription</keyword>
<dbReference type="InterPro" id="IPR003716">
    <property type="entry name" value="DNA-dir_RNA_pol_omega"/>
</dbReference>
<evidence type="ECO:0000256" key="7">
    <source>
        <dbReference type="ARBA" id="ARBA00023163"/>
    </source>
</evidence>
<feature type="coiled-coil region" evidence="12">
    <location>
        <begin position="71"/>
        <end position="103"/>
    </location>
</feature>
<dbReference type="GO" id="GO:0003677">
    <property type="term" value="F:DNA binding"/>
    <property type="evidence" value="ECO:0007669"/>
    <property type="project" value="UniProtKB-UniRule"/>
</dbReference>
<dbReference type="HAMAP" id="MF_00366">
    <property type="entry name" value="RNApol_bact_RpoZ"/>
    <property type="match status" value="1"/>
</dbReference>
<keyword evidence="4 11" id="KW-0240">DNA-directed RNA polymerase</keyword>
<evidence type="ECO:0000256" key="10">
    <source>
        <dbReference type="ARBA" id="ARBA00048552"/>
    </source>
</evidence>
<evidence type="ECO:0000256" key="6">
    <source>
        <dbReference type="ARBA" id="ARBA00022695"/>
    </source>
</evidence>
<evidence type="ECO:0000256" key="1">
    <source>
        <dbReference type="ARBA" id="ARBA00006711"/>
    </source>
</evidence>
<comment type="caution">
    <text evidence="13">The sequence shown here is derived from an EMBL/GenBank/DDBJ whole genome shotgun (WGS) entry which is preliminary data.</text>
</comment>
<keyword evidence="14" id="KW-1185">Reference proteome</keyword>
<keyword evidence="12" id="KW-0175">Coiled coil</keyword>
<proteinExistence type="inferred from homology"/>
<dbReference type="PANTHER" id="PTHR34476:SF1">
    <property type="entry name" value="DNA-DIRECTED RNA POLYMERASE SUBUNIT OMEGA"/>
    <property type="match status" value="1"/>
</dbReference>
<dbReference type="SMART" id="SM01409">
    <property type="entry name" value="RNA_pol_Rpb6"/>
    <property type="match status" value="1"/>
</dbReference>
<dbReference type="GO" id="GO:0006351">
    <property type="term" value="P:DNA-templated transcription"/>
    <property type="evidence" value="ECO:0007669"/>
    <property type="project" value="UniProtKB-UniRule"/>
</dbReference>
<keyword evidence="5 11" id="KW-0808">Transferase</keyword>
<dbReference type="GO" id="GO:0003899">
    <property type="term" value="F:DNA-directed RNA polymerase activity"/>
    <property type="evidence" value="ECO:0007669"/>
    <property type="project" value="UniProtKB-UniRule"/>
</dbReference>
<evidence type="ECO:0000313" key="14">
    <source>
        <dbReference type="Proteomes" id="UP000288490"/>
    </source>
</evidence>
<evidence type="ECO:0000256" key="12">
    <source>
        <dbReference type="SAM" id="Coils"/>
    </source>
</evidence>
<accession>A0A429ZK95</accession>
<dbReference type="RefSeq" id="WP_165865411.1">
    <property type="nucleotide sequence ID" value="NZ_JAQEJV010000005.1"/>
</dbReference>
<organism evidence="13 14">
    <name type="scientific">Vagococcus bubulae</name>
    <dbReference type="NCBI Taxonomy" id="1977868"/>
    <lineage>
        <taxon>Bacteria</taxon>
        <taxon>Bacillati</taxon>
        <taxon>Bacillota</taxon>
        <taxon>Bacilli</taxon>
        <taxon>Lactobacillales</taxon>
        <taxon>Enterococcaceae</taxon>
        <taxon>Vagococcus</taxon>
    </lineage>
</organism>
<evidence type="ECO:0000256" key="5">
    <source>
        <dbReference type="ARBA" id="ARBA00022679"/>
    </source>
</evidence>
<comment type="function">
    <text evidence="8 11">Promotes RNA polymerase assembly. Latches the N- and C-terminal regions of the beta' subunit thereby facilitating its interaction with the beta and alpha subunits.</text>
</comment>
<protein>
    <recommendedName>
        <fullName evidence="3 11">DNA-directed RNA polymerase subunit omega</fullName>
        <shortName evidence="11">RNAP omega subunit</shortName>
        <ecNumber evidence="2 11">2.7.7.6</ecNumber>
    </recommendedName>
    <alternativeName>
        <fullName evidence="11">RNA polymerase omega subunit</fullName>
    </alternativeName>
    <alternativeName>
        <fullName evidence="9 11">Transcriptase subunit omega</fullName>
    </alternativeName>
</protein>
<evidence type="ECO:0000256" key="9">
    <source>
        <dbReference type="ARBA" id="ARBA00029924"/>
    </source>
</evidence>
<dbReference type="NCBIfam" id="TIGR00690">
    <property type="entry name" value="rpoZ"/>
    <property type="match status" value="1"/>
</dbReference>
<reference evidence="13 14" key="1">
    <citation type="submission" date="2017-05" db="EMBL/GenBank/DDBJ databases">
        <title>Vagococcus spp. assemblies.</title>
        <authorList>
            <person name="Gulvik C.A."/>
        </authorList>
    </citation>
    <scope>NUCLEOTIDE SEQUENCE [LARGE SCALE GENOMIC DNA]</scope>
    <source>
        <strain evidence="13 14">SS1994</strain>
    </source>
</reference>
<dbReference type="GO" id="GO:0000428">
    <property type="term" value="C:DNA-directed RNA polymerase complex"/>
    <property type="evidence" value="ECO:0007669"/>
    <property type="project" value="UniProtKB-KW"/>
</dbReference>
<dbReference type="Proteomes" id="UP000288490">
    <property type="component" value="Unassembled WGS sequence"/>
</dbReference>
<dbReference type="EC" id="2.7.7.6" evidence="2 11"/>
<dbReference type="AlphaFoldDB" id="A0A429ZK95"/>
<evidence type="ECO:0000256" key="2">
    <source>
        <dbReference type="ARBA" id="ARBA00012418"/>
    </source>
</evidence>
<comment type="catalytic activity">
    <reaction evidence="10 11">
        <text>RNA(n) + a ribonucleoside 5'-triphosphate = RNA(n+1) + diphosphate</text>
        <dbReference type="Rhea" id="RHEA:21248"/>
        <dbReference type="Rhea" id="RHEA-COMP:14527"/>
        <dbReference type="Rhea" id="RHEA-COMP:17342"/>
        <dbReference type="ChEBI" id="CHEBI:33019"/>
        <dbReference type="ChEBI" id="CHEBI:61557"/>
        <dbReference type="ChEBI" id="CHEBI:140395"/>
        <dbReference type="EC" id="2.7.7.6"/>
    </reaction>
</comment>
<evidence type="ECO:0000256" key="4">
    <source>
        <dbReference type="ARBA" id="ARBA00022478"/>
    </source>
</evidence>
<evidence type="ECO:0000256" key="11">
    <source>
        <dbReference type="HAMAP-Rule" id="MF_00366"/>
    </source>
</evidence>
<name>A0A429ZK95_9ENTE</name>
<dbReference type="Gene3D" id="3.90.940.10">
    <property type="match status" value="1"/>
</dbReference>
<evidence type="ECO:0000256" key="3">
    <source>
        <dbReference type="ARBA" id="ARBA00013725"/>
    </source>
</evidence>
<comment type="similarity">
    <text evidence="1 11">Belongs to the RNA polymerase subunit omega family.</text>
</comment>
<dbReference type="EMBL" id="NGJT01000010">
    <property type="protein sequence ID" value="RST94114.1"/>
    <property type="molecule type" value="Genomic_DNA"/>
</dbReference>